<keyword evidence="1" id="KW-1133">Transmembrane helix</keyword>
<name>A0AA49X3H0_9VIRU</name>
<proteinExistence type="predicted"/>
<keyword evidence="1" id="KW-0812">Transmembrane</keyword>
<feature type="transmembrane region" description="Helical" evidence="1">
    <location>
        <begin position="12"/>
        <end position="32"/>
    </location>
</feature>
<keyword evidence="1" id="KW-0472">Membrane</keyword>
<accession>A0AA49X3H0</accession>
<dbReference type="EMBL" id="OQ890317">
    <property type="protein sequence ID" value="WLJ25829.1"/>
    <property type="molecule type" value="Genomic_DNA"/>
</dbReference>
<dbReference type="InterPro" id="IPR031612">
    <property type="entry name" value="Phage_holin_Dp1"/>
</dbReference>
<evidence type="ECO:0000256" key="1">
    <source>
        <dbReference type="SAM" id="Phobius"/>
    </source>
</evidence>
<organism evidence="2">
    <name type="scientific">Firmicutes phage HS10</name>
    <dbReference type="NCBI Taxonomy" id="3056392"/>
    <lineage>
        <taxon>Viruses</taxon>
    </lineage>
</organism>
<protein>
    <submittedName>
        <fullName evidence="2">Holin</fullName>
    </submittedName>
</protein>
<evidence type="ECO:0000313" key="2">
    <source>
        <dbReference type="EMBL" id="WLJ25829.1"/>
    </source>
</evidence>
<dbReference type="Pfam" id="PF16938">
    <property type="entry name" value="Phage_holin_Dp1"/>
    <property type="match status" value="1"/>
</dbReference>
<sequence>MSNKTYDIVKLVIQIVLPAIITCIGVIGQAVSWPYTEITMTILGAITACAGTILKGVHDTYMEDKIVLTNYDGEQH</sequence>
<feature type="transmembrane region" description="Helical" evidence="1">
    <location>
        <begin position="38"/>
        <end position="57"/>
    </location>
</feature>
<reference evidence="2" key="1">
    <citation type="submission" date="2023-04" db="EMBL/GenBank/DDBJ databases">
        <title>The human skin virome in hidradenitis suppurativa patients.</title>
        <authorList>
            <person name="Jansen D."/>
        </authorList>
    </citation>
    <scope>NUCLEOTIDE SEQUENCE</scope>
    <source>
        <strain evidence="2">VC3_JansenPhageG</strain>
    </source>
</reference>